<dbReference type="AlphaFoldDB" id="L0F5K0"/>
<evidence type="ECO:0000256" key="1">
    <source>
        <dbReference type="ARBA" id="ARBA00022723"/>
    </source>
</evidence>
<accession>L0F5K0</accession>
<dbReference type="PROSITE" id="PS00198">
    <property type="entry name" value="4FE4S_FER_1"/>
    <property type="match status" value="1"/>
</dbReference>
<dbReference type="OrthoDB" id="9807879at2"/>
<gene>
    <name evidence="5" type="ordered locus">Desdi_0795</name>
</gene>
<keyword evidence="3" id="KW-0411">Iron-sulfur</keyword>
<dbReference type="Pfam" id="PF00037">
    <property type="entry name" value="Fer4"/>
    <property type="match status" value="1"/>
</dbReference>
<dbReference type="HOGENOM" id="CLU_1154975_0_0_9"/>
<evidence type="ECO:0000313" key="5">
    <source>
        <dbReference type="EMBL" id="AGA68320.1"/>
    </source>
</evidence>
<dbReference type="GO" id="GO:0046872">
    <property type="term" value="F:metal ion binding"/>
    <property type="evidence" value="ECO:0007669"/>
    <property type="project" value="UniProtKB-KW"/>
</dbReference>
<evidence type="ECO:0000256" key="2">
    <source>
        <dbReference type="ARBA" id="ARBA00023004"/>
    </source>
</evidence>
<dbReference type="GO" id="GO:0051536">
    <property type="term" value="F:iron-sulfur cluster binding"/>
    <property type="evidence" value="ECO:0007669"/>
    <property type="project" value="UniProtKB-KW"/>
</dbReference>
<evidence type="ECO:0000259" key="4">
    <source>
        <dbReference type="PROSITE" id="PS51379"/>
    </source>
</evidence>
<name>L0F5K0_DESDL</name>
<sequence length="279" mass="30927">MLIDKEKCIGCGICVPYCPTGAISMSDKKAVIDQALCVECGNCIRHRVVRCSPKAIYEPYEQIKGTPREVRRYFSDPATVHGVTGVPGRGTEEVKTNDVTGRVCRGEVGIAIEMGRPCVGTTFAEVEKLTTALAPYGIEYEECNPLTHLLEDRAKGVFKDEYKKETVLSAIVEFTVEIERMAEIFETIKKVAKELDTVFSLDLIGCFEEDGSIPVLPELERMGMKPRPNAKVNLGLGRPYKIVREAQGGIDDDPFITPSGGRSRLEKRLYPAGNRCFRN</sequence>
<dbReference type="eggNOG" id="COG1148">
    <property type="taxonomic scope" value="Bacteria"/>
</dbReference>
<dbReference type="Proteomes" id="UP000010797">
    <property type="component" value="Chromosome"/>
</dbReference>
<organism evidence="5 6">
    <name type="scientific">Desulfitobacterium dichloroeliminans (strain LMG P-21439 / DCA1)</name>
    <dbReference type="NCBI Taxonomy" id="871963"/>
    <lineage>
        <taxon>Bacteria</taxon>
        <taxon>Bacillati</taxon>
        <taxon>Bacillota</taxon>
        <taxon>Clostridia</taxon>
        <taxon>Eubacteriales</taxon>
        <taxon>Desulfitobacteriaceae</taxon>
        <taxon>Desulfitobacterium</taxon>
    </lineage>
</organism>
<keyword evidence="6" id="KW-1185">Reference proteome</keyword>
<dbReference type="SUPFAM" id="SSF54862">
    <property type="entry name" value="4Fe-4S ferredoxins"/>
    <property type="match status" value="1"/>
</dbReference>
<dbReference type="PROSITE" id="PS51379">
    <property type="entry name" value="4FE4S_FER_2"/>
    <property type="match status" value="1"/>
</dbReference>
<proteinExistence type="predicted"/>
<evidence type="ECO:0000256" key="3">
    <source>
        <dbReference type="ARBA" id="ARBA00023014"/>
    </source>
</evidence>
<keyword evidence="2" id="KW-0408">Iron</keyword>
<reference evidence="6" key="1">
    <citation type="submission" date="2012-02" db="EMBL/GenBank/DDBJ databases">
        <title>Complete sequence of Desulfitobacterium dichloroeliminans LMG P-21439.</title>
        <authorList>
            <person name="Lucas S."/>
            <person name="Han J."/>
            <person name="Lapidus A."/>
            <person name="Cheng J.-F."/>
            <person name="Goodwin L."/>
            <person name="Pitluck S."/>
            <person name="Peters L."/>
            <person name="Ovchinnikova G."/>
            <person name="Teshima H."/>
            <person name="Detter J.C."/>
            <person name="Han C."/>
            <person name="Tapia R."/>
            <person name="Land M."/>
            <person name="Hauser L."/>
            <person name="Kyrpides N."/>
            <person name="Ivanova N."/>
            <person name="Pagani I."/>
            <person name="Kruse T."/>
            <person name="de Vos W.M."/>
            <person name="Boon N."/>
            <person name="Smidt H."/>
            <person name="Woyke T."/>
        </authorList>
    </citation>
    <scope>NUCLEOTIDE SEQUENCE [LARGE SCALE GENOMIC DNA]</scope>
    <source>
        <strain evidence="6">LMG P-21439 / DCA1</strain>
    </source>
</reference>
<feature type="domain" description="4Fe-4S ferredoxin-type" evidence="4">
    <location>
        <begin position="1"/>
        <end position="28"/>
    </location>
</feature>
<keyword evidence="1" id="KW-0479">Metal-binding</keyword>
<dbReference type="EMBL" id="CP003344">
    <property type="protein sequence ID" value="AGA68320.1"/>
    <property type="molecule type" value="Genomic_DNA"/>
</dbReference>
<dbReference type="RefSeq" id="WP_015261321.1">
    <property type="nucleotide sequence ID" value="NC_019903.1"/>
</dbReference>
<dbReference type="KEGG" id="ddl:Desdi_0795"/>
<dbReference type="STRING" id="871963.Desdi_0795"/>
<dbReference type="Gene3D" id="3.30.70.20">
    <property type="match status" value="1"/>
</dbReference>
<dbReference type="InterPro" id="IPR017900">
    <property type="entry name" value="4Fe4S_Fe_S_CS"/>
</dbReference>
<dbReference type="InterPro" id="IPR017896">
    <property type="entry name" value="4Fe4S_Fe-S-bd"/>
</dbReference>
<protein>
    <submittedName>
        <fullName evidence="5">Dissimilatory sulfite reductase (Desulfoviridin), alpha/beta subunit</fullName>
    </submittedName>
</protein>
<evidence type="ECO:0000313" key="6">
    <source>
        <dbReference type="Proteomes" id="UP000010797"/>
    </source>
</evidence>